<evidence type="ECO:0000256" key="9">
    <source>
        <dbReference type="ARBA" id="ARBA00023209"/>
    </source>
</evidence>
<dbReference type="PROSITE" id="PS50146">
    <property type="entry name" value="DAGK"/>
    <property type="match status" value="1"/>
</dbReference>
<keyword evidence="3 11" id="KW-0479">Metal-binding</keyword>
<evidence type="ECO:0000256" key="4">
    <source>
        <dbReference type="ARBA" id="ARBA00022741"/>
    </source>
</evidence>
<dbReference type="Gene3D" id="3.40.50.10330">
    <property type="entry name" value="Probable inorganic polyphosphate/atp-NAD kinase, domain 1"/>
    <property type="match status" value="1"/>
</dbReference>
<evidence type="ECO:0000313" key="13">
    <source>
        <dbReference type="EMBL" id="RBP60535.1"/>
    </source>
</evidence>
<proteinExistence type="inferred from homology"/>
<dbReference type="InterPro" id="IPR045540">
    <property type="entry name" value="YegS/DAGK_C"/>
</dbReference>
<keyword evidence="8 11" id="KW-0443">Lipid metabolism</keyword>
<dbReference type="InterPro" id="IPR005218">
    <property type="entry name" value="Diacylglycerol/lipid_kinase"/>
</dbReference>
<feature type="domain" description="DAGKc" evidence="12">
    <location>
        <begin position="1"/>
        <end position="133"/>
    </location>
</feature>
<keyword evidence="11" id="KW-0963">Cytoplasm</keyword>
<evidence type="ECO:0000256" key="3">
    <source>
        <dbReference type="ARBA" id="ARBA00022723"/>
    </source>
</evidence>
<evidence type="ECO:0000256" key="11">
    <source>
        <dbReference type="HAMAP-Rule" id="MF_01377"/>
    </source>
</evidence>
<dbReference type="SUPFAM" id="SSF111331">
    <property type="entry name" value="NAD kinase/diacylglycerol kinase-like"/>
    <property type="match status" value="1"/>
</dbReference>
<keyword evidence="14" id="KW-1185">Reference proteome</keyword>
<dbReference type="PANTHER" id="PTHR12358">
    <property type="entry name" value="SPHINGOSINE KINASE"/>
    <property type="match status" value="1"/>
</dbReference>
<dbReference type="InterPro" id="IPR017438">
    <property type="entry name" value="ATP-NAD_kinase_N"/>
</dbReference>
<gene>
    <name evidence="13" type="ORF">DES54_12935</name>
</gene>
<dbReference type="NCBIfam" id="TIGR03702">
    <property type="entry name" value="lip_kinase_YegS"/>
    <property type="match status" value="1"/>
</dbReference>
<dbReference type="PANTHER" id="PTHR12358:SF106">
    <property type="entry name" value="LIPID KINASE YEGS"/>
    <property type="match status" value="1"/>
</dbReference>
<dbReference type="GO" id="GO:0005524">
    <property type="term" value="F:ATP binding"/>
    <property type="evidence" value="ECO:0007669"/>
    <property type="project" value="UniProtKB-UniRule"/>
</dbReference>
<evidence type="ECO:0000256" key="6">
    <source>
        <dbReference type="ARBA" id="ARBA00022840"/>
    </source>
</evidence>
<feature type="active site" description="Proton acceptor" evidence="11">
    <location>
        <position position="271"/>
    </location>
</feature>
<dbReference type="HAMAP" id="MF_01377">
    <property type="entry name" value="YegS"/>
    <property type="match status" value="1"/>
</dbReference>
<keyword evidence="9 11" id="KW-0594">Phospholipid biosynthesis</keyword>
<dbReference type="GO" id="GO:0008654">
    <property type="term" value="P:phospholipid biosynthetic process"/>
    <property type="evidence" value="ECO:0007669"/>
    <property type="project" value="UniProtKB-UniRule"/>
</dbReference>
<dbReference type="NCBIfam" id="TIGR00147">
    <property type="entry name" value="YegS/Rv2252/BmrU family lipid kinase"/>
    <property type="match status" value="1"/>
</dbReference>
<comment type="similarity">
    <text evidence="11">Belongs to the diacylglycerol/lipid kinase family. YegS lipid kinase subfamily.</text>
</comment>
<feature type="binding site" evidence="11">
    <location>
        <position position="215"/>
    </location>
    <ligand>
        <name>Mg(2+)</name>
        <dbReference type="ChEBI" id="CHEBI:18420"/>
    </ligand>
</feature>
<dbReference type="GO" id="GO:0005886">
    <property type="term" value="C:plasma membrane"/>
    <property type="evidence" value="ECO:0007669"/>
    <property type="project" value="TreeGrafter"/>
</dbReference>
<evidence type="ECO:0000256" key="10">
    <source>
        <dbReference type="ARBA" id="ARBA00023264"/>
    </source>
</evidence>
<keyword evidence="1 11" id="KW-0444">Lipid biosynthesis</keyword>
<dbReference type="EC" id="2.7.1.-" evidence="11"/>
<keyword evidence="10 11" id="KW-1208">Phospholipid metabolism</keyword>
<dbReference type="NCBIfam" id="NF009602">
    <property type="entry name" value="PRK13054.1"/>
    <property type="match status" value="1"/>
</dbReference>
<name>A0A366I0P1_9GAMM</name>
<evidence type="ECO:0000256" key="7">
    <source>
        <dbReference type="ARBA" id="ARBA00022842"/>
    </source>
</evidence>
<dbReference type="InterPro" id="IPR001206">
    <property type="entry name" value="Diacylglycerol_kinase_cat_dom"/>
</dbReference>
<dbReference type="OrthoDB" id="142078at2"/>
<evidence type="ECO:0000256" key="5">
    <source>
        <dbReference type="ARBA" id="ARBA00022777"/>
    </source>
</evidence>
<dbReference type="GO" id="GO:0000287">
    <property type="term" value="F:magnesium ion binding"/>
    <property type="evidence" value="ECO:0007669"/>
    <property type="project" value="UniProtKB-UniRule"/>
</dbReference>
<dbReference type="Gene3D" id="2.60.200.40">
    <property type="match status" value="1"/>
</dbReference>
<dbReference type="RefSeq" id="WP_113867890.1">
    <property type="nucleotide sequence ID" value="NZ_AGJP01000001.1"/>
</dbReference>
<accession>A0A366I0P1</accession>
<keyword evidence="2 11" id="KW-0808">Transferase</keyword>
<evidence type="ECO:0000259" key="12">
    <source>
        <dbReference type="PROSITE" id="PS50146"/>
    </source>
</evidence>
<dbReference type="InterPro" id="IPR022433">
    <property type="entry name" value="Lip_kinase_YegS"/>
</dbReference>
<feature type="binding site" evidence="11">
    <location>
        <begin position="66"/>
        <end position="72"/>
    </location>
    <ligand>
        <name>ATP</name>
        <dbReference type="ChEBI" id="CHEBI:30616"/>
    </ligand>
</feature>
<evidence type="ECO:0000256" key="8">
    <source>
        <dbReference type="ARBA" id="ARBA00023098"/>
    </source>
</evidence>
<dbReference type="GO" id="GO:0005737">
    <property type="term" value="C:cytoplasm"/>
    <property type="evidence" value="ECO:0007669"/>
    <property type="project" value="UniProtKB-SubCell"/>
</dbReference>
<evidence type="ECO:0000256" key="1">
    <source>
        <dbReference type="ARBA" id="ARBA00022516"/>
    </source>
</evidence>
<comment type="subcellular location">
    <subcellularLocation>
        <location evidence="11">Cytoplasm</location>
    </subcellularLocation>
</comment>
<feature type="binding site" evidence="11">
    <location>
        <position position="40"/>
    </location>
    <ligand>
        <name>ATP</name>
        <dbReference type="ChEBI" id="CHEBI:30616"/>
    </ligand>
</feature>
<comment type="caution">
    <text evidence="11">Lacks conserved residue(s) required for the propagation of feature annotation.</text>
</comment>
<protein>
    <recommendedName>
        <fullName evidence="11">Probable lipid kinase YegS-like</fullName>
        <ecNumber evidence="11">2.7.1.-</ecNumber>
    </recommendedName>
</protein>
<feature type="binding site" evidence="11">
    <location>
        <position position="95"/>
    </location>
    <ligand>
        <name>ATP</name>
        <dbReference type="ChEBI" id="CHEBI:30616"/>
    </ligand>
</feature>
<evidence type="ECO:0000313" key="14">
    <source>
        <dbReference type="Proteomes" id="UP000253046"/>
    </source>
</evidence>
<keyword evidence="6 11" id="KW-0067">ATP-binding</keyword>
<sequence length="299" mass="32575">MDKRPVTLLILNGKSADNEELRAAIKAFRQDGYHLDVRVTWEFGDAQRYVEEAVRLKADNVIAAGGDGTINEVAAALARQSEGKRPCLGIIPLGTANDFAASSQIPIELDHALTLAIKGRPTAIDMARVNDEHYFINMATGGFATRITRETPARMKSALGGASYVLHALFRMDMLQSERCEIRGPDFSWSGDTLVVAVGNGRQAGGGQMLCPDALINDGFLELSVLSAQELLPNMLQAWFTGSENQNMISATLPWLEIIAPDEMTFNLDGEPLKAKRFHIEVLPAAIRCRLPPQCALLG</sequence>
<keyword evidence="5 11" id="KW-0418">Kinase</keyword>
<organism evidence="13 14">
    <name type="scientific">Brenneria salicis ATCC 15712 = DSM 30166</name>
    <dbReference type="NCBI Taxonomy" id="714314"/>
    <lineage>
        <taxon>Bacteria</taxon>
        <taxon>Pseudomonadati</taxon>
        <taxon>Pseudomonadota</taxon>
        <taxon>Gammaproteobacteria</taxon>
        <taxon>Enterobacterales</taxon>
        <taxon>Pectobacteriaceae</taxon>
        <taxon>Brenneria</taxon>
    </lineage>
</organism>
<dbReference type="InterPro" id="IPR050187">
    <property type="entry name" value="Lipid_Phosphate_FormReg"/>
</dbReference>
<dbReference type="EMBL" id="QNRY01000029">
    <property type="protein sequence ID" value="RBP60535.1"/>
    <property type="molecule type" value="Genomic_DNA"/>
</dbReference>
<dbReference type="Pfam" id="PF19279">
    <property type="entry name" value="YegS_C"/>
    <property type="match status" value="1"/>
</dbReference>
<comment type="caution">
    <text evidence="13">The sequence shown here is derived from an EMBL/GenBank/DDBJ whole genome shotgun (WGS) entry which is preliminary data.</text>
</comment>
<dbReference type="SMART" id="SM00046">
    <property type="entry name" value="DAGKc"/>
    <property type="match status" value="1"/>
</dbReference>
<evidence type="ECO:0000256" key="2">
    <source>
        <dbReference type="ARBA" id="ARBA00022679"/>
    </source>
</evidence>
<comment type="function">
    <text evidence="11">Probably phosphorylates lipids; the in vivo substrate is unknown.</text>
</comment>
<dbReference type="Pfam" id="PF00781">
    <property type="entry name" value="DAGK_cat"/>
    <property type="match status" value="1"/>
</dbReference>
<keyword evidence="4 11" id="KW-0547">Nucleotide-binding</keyword>
<comment type="cofactor">
    <cofactor evidence="11">
        <name>Mg(2+)</name>
        <dbReference type="ChEBI" id="CHEBI:18420"/>
    </cofactor>
    <cofactor evidence="11">
        <name>Ca(2+)</name>
        <dbReference type="ChEBI" id="CHEBI:29108"/>
    </cofactor>
    <text evidence="11">Binds 1 Mg(2+) ion per subunit. Ca(2+) may be able to substitute.</text>
</comment>
<feature type="binding site" evidence="11">
    <location>
        <position position="218"/>
    </location>
    <ligand>
        <name>Mg(2+)</name>
        <dbReference type="ChEBI" id="CHEBI:18420"/>
    </ligand>
</feature>
<dbReference type="GO" id="GO:0001727">
    <property type="term" value="F:lipid kinase activity"/>
    <property type="evidence" value="ECO:0007669"/>
    <property type="project" value="UniProtKB-UniRule"/>
</dbReference>
<dbReference type="Proteomes" id="UP000253046">
    <property type="component" value="Unassembled WGS sequence"/>
</dbReference>
<reference evidence="13 14" key="1">
    <citation type="submission" date="2018-06" db="EMBL/GenBank/DDBJ databases">
        <title>Genomic Encyclopedia of Type Strains, Phase IV (KMG-IV): sequencing the most valuable type-strain genomes for metagenomic binning, comparative biology and taxonomic classification.</title>
        <authorList>
            <person name="Goeker M."/>
        </authorList>
    </citation>
    <scope>NUCLEOTIDE SEQUENCE [LARGE SCALE GENOMIC DNA]</scope>
    <source>
        <strain evidence="13 14">DSM 30166</strain>
    </source>
</reference>
<keyword evidence="7 11" id="KW-0460">Magnesium</keyword>
<dbReference type="InterPro" id="IPR016064">
    <property type="entry name" value="NAD/diacylglycerol_kinase_sf"/>
</dbReference>
<dbReference type="AlphaFoldDB" id="A0A366I0P1"/>